<organism evidence="2 3">
    <name type="scientific">Araneus ventricosus</name>
    <name type="common">Orbweaver spider</name>
    <name type="synonym">Epeira ventricosa</name>
    <dbReference type="NCBI Taxonomy" id="182803"/>
    <lineage>
        <taxon>Eukaryota</taxon>
        <taxon>Metazoa</taxon>
        <taxon>Ecdysozoa</taxon>
        <taxon>Arthropoda</taxon>
        <taxon>Chelicerata</taxon>
        <taxon>Arachnida</taxon>
        <taxon>Araneae</taxon>
        <taxon>Araneomorphae</taxon>
        <taxon>Entelegynae</taxon>
        <taxon>Araneoidea</taxon>
        <taxon>Araneidae</taxon>
        <taxon>Araneus</taxon>
    </lineage>
</organism>
<comment type="caution">
    <text evidence="2">The sequence shown here is derived from an EMBL/GenBank/DDBJ whole genome shotgun (WGS) entry which is preliminary data.</text>
</comment>
<dbReference type="Proteomes" id="UP000499080">
    <property type="component" value="Unassembled WGS sequence"/>
</dbReference>
<dbReference type="EMBL" id="BGPR01049384">
    <property type="protein sequence ID" value="GBO26357.1"/>
    <property type="molecule type" value="Genomic_DNA"/>
</dbReference>
<gene>
    <name evidence="2" type="ORF">AVEN_236329_1</name>
</gene>
<keyword evidence="3" id="KW-1185">Reference proteome</keyword>
<dbReference type="AlphaFoldDB" id="A0A4Y2VRJ2"/>
<reference evidence="2 3" key="1">
    <citation type="journal article" date="2019" name="Sci. Rep.">
        <title>Orb-weaving spider Araneus ventricosus genome elucidates the spidroin gene catalogue.</title>
        <authorList>
            <person name="Kono N."/>
            <person name="Nakamura H."/>
            <person name="Ohtoshi R."/>
            <person name="Moran D.A.P."/>
            <person name="Shinohara A."/>
            <person name="Yoshida Y."/>
            <person name="Fujiwara M."/>
            <person name="Mori M."/>
            <person name="Tomita M."/>
            <person name="Arakawa K."/>
        </authorList>
    </citation>
    <scope>NUCLEOTIDE SEQUENCE [LARGE SCALE GENOMIC DNA]</scope>
</reference>
<evidence type="ECO:0000313" key="2">
    <source>
        <dbReference type="EMBL" id="GBO26357.1"/>
    </source>
</evidence>
<feature type="region of interest" description="Disordered" evidence="1">
    <location>
        <begin position="1"/>
        <end position="20"/>
    </location>
</feature>
<protein>
    <submittedName>
        <fullName evidence="2">Uncharacterized protein</fullName>
    </submittedName>
</protein>
<sequence length="96" mass="10782">MAQNEEGGQSNLKSNDPGSQSFDPYEIVLRSEIRLLIFEGIQPFWKQRILGAGKGRCAVQAHKWKVHWAQVKGGVQCRPINGKCIGTLHEQPIKNE</sequence>
<accession>A0A4Y2VRJ2</accession>
<name>A0A4Y2VRJ2_ARAVE</name>
<evidence type="ECO:0000256" key="1">
    <source>
        <dbReference type="SAM" id="MobiDB-lite"/>
    </source>
</evidence>
<evidence type="ECO:0000313" key="3">
    <source>
        <dbReference type="Proteomes" id="UP000499080"/>
    </source>
</evidence>
<proteinExistence type="predicted"/>